<dbReference type="InterPro" id="IPR002826">
    <property type="entry name" value="MptE-like"/>
</dbReference>
<keyword evidence="3" id="KW-1185">Reference proteome</keyword>
<gene>
    <name evidence="2" type="ORF">skT53_28600</name>
</gene>
<evidence type="ECO:0000313" key="3">
    <source>
        <dbReference type="Proteomes" id="UP000593802"/>
    </source>
</evidence>
<feature type="domain" description="6-hydroxymethylpterin diphosphokinase MptE-like" evidence="1">
    <location>
        <begin position="210"/>
        <end position="379"/>
    </location>
</feature>
<dbReference type="Proteomes" id="UP000593802">
    <property type="component" value="Chromosome"/>
</dbReference>
<name>A0A7I8DCQ4_9BACL</name>
<dbReference type="KEGG" id="eff:skT53_28600"/>
<reference evidence="2 3" key="1">
    <citation type="submission" date="2020-08" db="EMBL/GenBank/DDBJ databases">
        <title>Complete Genome Sequence of Effusibacillus dendaii Strain skT53, Isolated from Farmland soil.</title>
        <authorList>
            <person name="Konishi T."/>
            <person name="Kawasaki H."/>
        </authorList>
    </citation>
    <scope>NUCLEOTIDE SEQUENCE [LARGE SCALE GENOMIC DNA]</scope>
    <source>
        <strain evidence="3">skT53</strain>
    </source>
</reference>
<accession>A0A7I8DCQ4</accession>
<evidence type="ECO:0000313" key="2">
    <source>
        <dbReference type="EMBL" id="BCJ87875.1"/>
    </source>
</evidence>
<proteinExistence type="predicted"/>
<organism evidence="2 3">
    <name type="scientific">Effusibacillus dendaii</name>
    <dbReference type="NCBI Taxonomy" id="2743772"/>
    <lineage>
        <taxon>Bacteria</taxon>
        <taxon>Bacillati</taxon>
        <taxon>Bacillota</taxon>
        <taxon>Bacilli</taxon>
        <taxon>Bacillales</taxon>
        <taxon>Alicyclobacillaceae</taxon>
        <taxon>Effusibacillus</taxon>
    </lineage>
</organism>
<dbReference type="AlphaFoldDB" id="A0A7I8DCQ4"/>
<dbReference type="RefSeq" id="WP_200758347.1">
    <property type="nucleotide sequence ID" value="NZ_AP023366.1"/>
</dbReference>
<dbReference type="EMBL" id="AP023366">
    <property type="protein sequence ID" value="BCJ87875.1"/>
    <property type="molecule type" value="Genomic_DNA"/>
</dbReference>
<sequence length="627" mass="71313">MKVVDCFEENIQLLEQHLSDVAQRLRASRQGNSVTVITGSKGFPTLKVVGESCTGFLHSQYDPVQEARRWWQQQKENKDWKRTKHVFLYGLGLGFPLTAILEDLPEEISVTVVEPSYEIFAHFISLFDISDLLQNPRLNLFVADDLVHIDEEIGDIIKQYVLDVEVVEWSPYARLFPEAVQHWRKRFIELSTSVRIEQNTLLYFAEQWPKNILQNAGAISKSPSVREFIGKFEKVPTIIVSAGPSLNKNIHLLKDAKGKALIICVDTALRAMIKHDIMPDFVVAIDGSELNYRHFEGLPNLDIPLIFMPTTHPRIISEFGSRAIVSLGGNQLLVFFQKFFPEKAGLSTGGSVATTAFEFAYLVGGDPIIFIGQDLAYPDGKSHADGTIFEEIRKKETDRNMVYVEGIDGKPVLTDLTLRMYLQWFENRIASIKVEREIIDATEGGALIHGTKLLTLSDVLAAYCKEERPIAPTIDAILTNYEPKGIDEFLQGIKQICRMLRRIKRAGWVGLKRSESLLAYYLTEQSSRLPVHEVLQRLERIDQWIQQANEDEMIDQIMQRVLLNVTRGKYTIQPEGETEQEEAIRISKNSCLFYQGVMEAADTMHKYMQDAEEQVTTILRNTSAAEE</sequence>
<dbReference type="PANTHER" id="PTHR41786">
    <property type="entry name" value="MOTILITY ACCESSORY FACTOR MAF"/>
    <property type="match status" value="1"/>
</dbReference>
<dbReference type="Pfam" id="PF01973">
    <property type="entry name" value="MptE-like"/>
    <property type="match status" value="1"/>
</dbReference>
<protein>
    <recommendedName>
        <fullName evidence="1">6-hydroxymethylpterin diphosphokinase MptE-like domain-containing protein</fullName>
    </recommendedName>
</protein>
<evidence type="ECO:0000259" key="1">
    <source>
        <dbReference type="Pfam" id="PF01973"/>
    </source>
</evidence>
<dbReference type="PANTHER" id="PTHR41786:SF1">
    <property type="entry name" value="6-HYDROXYMETHYLPTERIN DIPHOSPHOKINASE MPTE-LIKE DOMAIN-CONTAINING PROTEIN"/>
    <property type="match status" value="1"/>
</dbReference>